<gene>
    <name evidence="1" type="ORF">LCGC14_2738450</name>
</gene>
<name>A0A0F8Z566_9ZZZZ</name>
<protein>
    <submittedName>
        <fullName evidence="1">Uncharacterized protein</fullName>
    </submittedName>
</protein>
<reference evidence="1" key="1">
    <citation type="journal article" date="2015" name="Nature">
        <title>Complex archaea that bridge the gap between prokaryotes and eukaryotes.</title>
        <authorList>
            <person name="Spang A."/>
            <person name="Saw J.H."/>
            <person name="Jorgensen S.L."/>
            <person name="Zaremba-Niedzwiedzka K."/>
            <person name="Martijn J."/>
            <person name="Lind A.E."/>
            <person name="van Eijk R."/>
            <person name="Schleper C."/>
            <person name="Guy L."/>
            <person name="Ettema T.J."/>
        </authorList>
    </citation>
    <scope>NUCLEOTIDE SEQUENCE</scope>
</reference>
<evidence type="ECO:0000313" key="1">
    <source>
        <dbReference type="EMBL" id="KKK88907.1"/>
    </source>
</evidence>
<dbReference type="AlphaFoldDB" id="A0A0F8Z566"/>
<comment type="caution">
    <text evidence="1">The sequence shown here is derived from an EMBL/GenBank/DDBJ whole genome shotgun (WGS) entry which is preliminary data.</text>
</comment>
<feature type="non-terminal residue" evidence="1">
    <location>
        <position position="1"/>
    </location>
</feature>
<sequence>GRLPVKYNDKDISVIEDARRQILEALKQEGKDNDN</sequence>
<proteinExistence type="predicted"/>
<dbReference type="EMBL" id="LAZR01049751">
    <property type="protein sequence ID" value="KKK88907.1"/>
    <property type="molecule type" value="Genomic_DNA"/>
</dbReference>
<accession>A0A0F8Z566</accession>
<organism evidence="1">
    <name type="scientific">marine sediment metagenome</name>
    <dbReference type="NCBI Taxonomy" id="412755"/>
    <lineage>
        <taxon>unclassified sequences</taxon>
        <taxon>metagenomes</taxon>
        <taxon>ecological metagenomes</taxon>
    </lineage>
</organism>